<reference evidence="2 3" key="1">
    <citation type="submission" date="2017-11" db="EMBL/GenBank/DDBJ databases">
        <title>De-novo sequencing of pomegranate (Punica granatum L.) genome.</title>
        <authorList>
            <person name="Akparov Z."/>
            <person name="Amiraslanov A."/>
            <person name="Hajiyeva S."/>
            <person name="Abbasov M."/>
            <person name="Kaur K."/>
            <person name="Hamwieh A."/>
            <person name="Solovyev V."/>
            <person name="Salamov A."/>
            <person name="Braich B."/>
            <person name="Kosarev P."/>
            <person name="Mahmoud A."/>
            <person name="Hajiyev E."/>
            <person name="Babayeva S."/>
            <person name="Izzatullayeva V."/>
            <person name="Mammadov A."/>
            <person name="Mammadov A."/>
            <person name="Sharifova S."/>
            <person name="Ojaghi J."/>
            <person name="Eynullazada K."/>
            <person name="Bayramov B."/>
            <person name="Abdulazimova A."/>
            <person name="Shahmuradov I."/>
        </authorList>
    </citation>
    <scope>NUCLEOTIDE SEQUENCE [LARGE SCALE GENOMIC DNA]</scope>
    <source>
        <strain evidence="3">cv. AG2017</strain>
        <tissue evidence="2">Leaf</tissue>
    </source>
</reference>
<feature type="region of interest" description="Disordered" evidence="1">
    <location>
        <begin position="81"/>
        <end position="102"/>
    </location>
</feature>
<keyword evidence="3" id="KW-1185">Reference proteome</keyword>
<evidence type="ECO:0000256" key="1">
    <source>
        <dbReference type="SAM" id="MobiDB-lite"/>
    </source>
</evidence>
<name>A0A2I0IUC9_PUNGR</name>
<evidence type="ECO:0000313" key="3">
    <source>
        <dbReference type="Proteomes" id="UP000233551"/>
    </source>
</evidence>
<feature type="compositionally biased region" description="Basic and acidic residues" evidence="1">
    <location>
        <begin position="1"/>
        <end position="17"/>
    </location>
</feature>
<accession>A0A2I0IUC9</accession>
<protein>
    <submittedName>
        <fullName evidence="2">Uncharacterized protein</fullName>
    </submittedName>
</protein>
<evidence type="ECO:0000313" key="2">
    <source>
        <dbReference type="EMBL" id="PKI47591.1"/>
    </source>
</evidence>
<feature type="region of interest" description="Disordered" evidence="1">
    <location>
        <begin position="1"/>
        <end position="45"/>
    </location>
</feature>
<sequence>MYEEKSRGSGLESRETRLGATGGMTRKRCSRGNLGKTGRHTCSGHGTVERKLGVKARNPVKRKMMKRWLCTVDRPSDRDHLFTGEGEGCEEPFERDGTTRRSRGTKWHAWKARCTRLVTLGTRLLLWPERDVGDLKWEI</sequence>
<dbReference type="AlphaFoldDB" id="A0A2I0IUC9"/>
<comment type="caution">
    <text evidence="2">The sequence shown here is derived from an EMBL/GenBank/DDBJ whole genome shotgun (WGS) entry which is preliminary data.</text>
</comment>
<gene>
    <name evidence="2" type="ORF">CRG98_032015</name>
</gene>
<dbReference type="EMBL" id="PGOL01002480">
    <property type="protein sequence ID" value="PKI47591.1"/>
    <property type="molecule type" value="Genomic_DNA"/>
</dbReference>
<dbReference type="Proteomes" id="UP000233551">
    <property type="component" value="Unassembled WGS sequence"/>
</dbReference>
<organism evidence="2 3">
    <name type="scientific">Punica granatum</name>
    <name type="common">Pomegranate</name>
    <dbReference type="NCBI Taxonomy" id="22663"/>
    <lineage>
        <taxon>Eukaryota</taxon>
        <taxon>Viridiplantae</taxon>
        <taxon>Streptophyta</taxon>
        <taxon>Embryophyta</taxon>
        <taxon>Tracheophyta</taxon>
        <taxon>Spermatophyta</taxon>
        <taxon>Magnoliopsida</taxon>
        <taxon>eudicotyledons</taxon>
        <taxon>Gunneridae</taxon>
        <taxon>Pentapetalae</taxon>
        <taxon>rosids</taxon>
        <taxon>malvids</taxon>
        <taxon>Myrtales</taxon>
        <taxon>Lythraceae</taxon>
        <taxon>Punica</taxon>
    </lineage>
</organism>
<proteinExistence type="predicted"/>